<organism evidence="2 3">
    <name type="scientific">Skeletonema marinoi</name>
    <dbReference type="NCBI Taxonomy" id="267567"/>
    <lineage>
        <taxon>Eukaryota</taxon>
        <taxon>Sar</taxon>
        <taxon>Stramenopiles</taxon>
        <taxon>Ochrophyta</taxon>
        <taxon>Bacillariophyta</taxon>
        <taxon>Coscinodiscophyceae</taxon>
        <taxon>Thalassiosirophycidae</taxon>
        <taxon>Thalassiosirales</taxon>
        <taxon>Skeletonemataceae</taxon>
        <taxon>Skeletonema</taxon>
        <taxon>Skeletonema marinoi-dohrnii complex</taxon>
    </lineage>
</organism>
<evidence type="ECO:0000313" key="2">
    <source>
        <dbReference type="EMBL" id="KAK1746755.1"/>
    </source>
</evidence>
<gene>
    <name evidence="2" type="ORF">QTG54_002099</name>
</gene>
<reference evidence="2" key="1">
    <citation type="submission" date="2023-06" db="EMBL/GenBank/DDBJ databases">
        <title>Survivors Of The Sea: Transcriptome response of Skeletonema marinoi to long-term dormancy.</title>
        <authorList>
            <person name="Pinder M.I.M."/>
            <person name="Kourtchenko O."/>
            <person name="Robertson E.K."/>
            <person name="Larsson T."/>
            <person name="Maumus F."/>
            <person name="Osuna-Cruz C.M."/>
            <person name="Vancaester E."/>
            <person name="Stenow R."/>
            <person name="Vandepoele K."/>
            <person name="Ploug H."/>
            <person name="Bruchert V."/>
            <person name="Godhe A."/>
            <person name="Topel M."/>
        </authorList>
    </citation>
    <scope>NUCLEOTIDE SEQUENCE</scope>
    <source>
        <strain evidence="2">R05AC</strain>
    </source>
</reference>
<name>A0AAD8YJZ1_9STRA</name>
<accession>A0AAD8YJZ1</accession>
<feature type="chain" id="PRO_5041997315" description="Subtilisin" evidence="1">
    <location>
        <begin position="18"/>
        <end position="294"/>
    </location>
</feature>
<dbReference type="AlphaFoldDB" id="A0AAD8YJZ1"/>
<dbReference type="EMBL" id="JATAAI010000003">
    <property type="protein sequence ID" value="KAK1746755.1"/>
    <property type="molecule type" value="Genomic_DNA"/>
</dbReference>
<evidence type="ECO:0008006" key="4">
    <source>
        <dbReference type="Google" id="ProtNLM"/>
    </source>
</evidence>
<protein>
    <recommendedName>
        <fullName evidence="4">Subtilisin</fullName>
    </recommendedName>
</protein>
<sequence length="294" mass="32171">MKLTLTTLAAAIGLSTAAPSISSNSDLGQKLLSSADVSTDIKKQKSTTPGMSYHTQWNEDADGEDDVKLTNLNLCLWMQIGYGDYVVSMDTYLQAYLDSVQQDQEYNCEYARSNECGCYNNGDDYGTFEKSEEEDDWDLMDMVQCQQLNGGFHVMGVFTDDSCSNLSDVYGGQEMYTTITGKELPHSTTTLIGNECMSCMEGADANYNDQQDADAVKEGCETLYLQAGKCEQGLNGGGSGNNNACQYMEGINMVYKDGGMFSRSHSSSAAGYAYYLKSKLDRAKVQLVDDMLSS</sequence>
<dbReference type="Proteomes" id="UP001224775">
    <property type="component" value="Unassembled WGS sequence"/>
</dbReference>
<evidence type="ECO:0000256" key="1">
    <source>
        <dbReference type="SAM" id="SignalP"/>
    </source>
</evidence>
<evidence type="ECO:0000313" key="3">
    <source>
        <dbReference type="Proteomes" id="UP001224775"/>
    </source>
</evidence>
<comment type="caution">
    <text evidence="2">The sequence shown here is derived from an EMBL/GenBank/DDBJ whole genome shotgun (WGS) entry which is preliminary data.</text>
</comment>
<feature type="signal peptide" evidence="1">
    <location>
        <begin position="1"/>
        <end position="17"/>
    </location>
</feature>
<proteinExistence type="predicted"/>
<keyword evidence="1" id="KW-0732">Signal</keyword>
<keyword evidence="3" id="KW-1185">Reference proteome</keyword>